<evidence type="ECO:0000259" key="1">
    <source>
        <dbReference type="PROSITE" id="PS50035"/>
    </source>
</evidence>
<dbReference type="CDD" id="cd09111">
    <property type="entry name" value="PLDc_ymdC_like_1"/>
    <property type="match status" value="1"/>
</dbReference>
<dbReference type="RefSeq" id="WP_026455982.1">
    <property type="nucleotide sequence ID" value="NZ_JMGO02000010.1"/>
</dbReference>
<dbReference type="PROSITE" id="PS50035">
    <property type="entry name" value="PLD"/>
    <property type="match status" value="2"/>
</dbReference>
<reference evidence="2 3" key="1">
    <citation type="submission" date="2016-02" db="EMBL/GenBank/DDBJ databases">
        <title>Draft genome sequence of Aeromonas trota strain 1999lcr isolated from cerebrospinal fluid (CSF).</title>
        <authorList>
            <person name="Dallagassa C.B."/>
            <person name="Prediger K.C."/>
            <person name="Weiss V.A."/>
            <person name="Assis F.E."/>
            <person name="Baura V."/>
            <person name="Cruz L.M."/>
            <person name="Souza E.M."/>
            <person name="Pedrosa F.O."/>
            <person name="Fadel-Picheth C.M."/>
        </authorList>
    </citation>
    <scope>NUCLEOTIDE SEQUENCE [LARGE SCALE GENOMIC DNA]</scope>
    <source>
        <strain evidence="2 3">1999lcr</strain>
    </source>
</reference>
<dbReference type="InterPro" id="IPR001736">
    <property type="entry name" value="PLipase_D/transphosphatidylase"/>
</dbReference>
<protein>
    <submittedName>
        <fullName evidence="2">Phospholipase</fullName>
    </submittedName>
</protein>
<dbReference type="AlphaFoldDB" id="A0A175VHE8"/>
<sequence>MIPGSFALIADPLLALKVRCQWIRTAHERIQAQYYSWEEDSSGKLLLSELLHAARRGVRVELLVDDLYAGDNRFLEMVAHEPGIEVRLFNPFWLRGWRPLALLLEGLFSFRRINHRMHNKLLLVDGRLALIGGRNIGDRYFHLDDQPPFVDLDLACRGALCQEMAQGFAQFWHSRWSHPIRHLLRRPPLPAEIRVVNDFLLTMTDPAVAAVYSLPASLFVDEPLALQWHDGVAEVWFDRPGKGLISRPATARQLWQRLADNPHSLSLVTPYLILTRGFRRRLLQLRQRGVTIDILTNSLASTDVPLVYGAYRRYHGWLLRQGIQVHEFGDDSHSLHAKLILLGRERALFGSLNLDPRSLFLNTELMLHLRCPTLCEQLRSWLMHWQEQASSAPRKIDGWPRRLVARLSDWLPLKRWL</sequence>
<dbReference type="SMART" id="SM00155">
    <property type="entry name" value="PLDc"/>
    <property type="match status" value="2"/>
</dbReference>
<dbReference type="GO" id="GO:0030572">
    <property type="term" value="F:phosphatidyltransferase activity"/>
    <property type="evidence" value="ECO:0007669"/>
    <property type="project" value="UniProtKB-ARBA"/>
</dbReference>
<comment type="caution">
    <text evidence="2">The sequence shown here is derived from an EMBL/GenBank/DDBJ whole genome shotgun (WGS) entry which is preliminary data.</text>
</comment>
<dbReference type="SUPFAM" id="SSF56024">
    <property type="entry name" value="Phospholipase D/nuclease"/>
    <property type="match status" value="2"/>
</dbReference>
<dbReference type="PANTHER" id="PTHR21248:SF12">
    <property type="entry name" value="CARDIOLIPIN SYNTHASE C"/>
    <property type="match status" value="1"/>
</dbReference>
<feature type="domain" description="PLD phosphodiesterase" evidence="1">
    <location>
        <begin position="331"/>
        <end position="358"/>
    </location>
</feature>
<dbReference type="CDD" id="cd09113">
    <property type="entry name" value="PLDc_ymdC_like_2"/>
    <property type="match status" value="1"/>
</dbReference>
<evidence type="ECO:0000313" key="2">
    <source>
        <dbReference type="EMBL" id="KXU79382.1"/>
    </source>
</evidence>
<evidence type="ECO:0000313" key="3">
    <source>
        <dbReference type="Proteomes" id="UP000078435"/>
    </source>
</evidence>
<dbReference type="Proteomes" id="UP000078435">
    <property type="component" value="Unassembled WGS sequence"/>
</dbReference>
<dbReference type="Pfam" id="PF13091">
    <property type="entry name" value="PLDc_2"/>
    <property type="match status" value="2"/>
</dbReference>
<dbReference type="Gene3D" id="3.30.870.10">
    <property type="entry name" value="Endonuclease Chain A"/>
    <property type="match status" value="2"/>
</dbReference>
<dbReference type="EMBL" id="JMGO02000010">
    <property type="protein sequence ID" value="KXU79382.1"/>
    <property type="molecule type" value="Genomic_DNA"/>
</dbReference>
<name>A0A175VHE8_AEREN</name>
<dbReference type="InterPro" id="IPR025202">
    <property type="entry name" value="PLD-like_dom"/>
</dbReference>
<proteinExistence type="predicted"/>
<dbReference type="PANTHER" id="PTHR21248">
    <property type="entry name" value="CARDIOLIPIN SYNTHASE"/>
    <property type="match status" value="1"/>
</dbReference>
<dbReference type="OrthoDB" id="9814092at2"/>
<dbReference type="GO" id="GO:0032049">
    <property type="term" value="P:cardiolipin biosynthetic process"/>
    <property type="evidence" value="ECO:0007669"/>
    <property type="project" value="UniProtKB-ARBA"/>
</dbReference>
<organism evidence="2 3">
    <name type="scientific">Aeromonas enteropelogenes</name>
    <name type="common">Aeromonas trota</name>
    <dbReference type="NCBI Taxonomy" id="29489"/>
    <lineage>
        <taxon>Bacteria</taxon>
        <taxon>Pseudomonadati</taxon>
        <taxon>Pseudomonadota</taxon>
        <taxon>Gammaproteobacteria</taxon>
        <taxon>Aeromonadales</taxon>
        <taxon>Aeromonadaceae</taxon>
        <taxon>Aeromonas</taxon>
    </lineage>
</organism>
<feature type="domain" description="PLD phosphodiesterase" evidence="1">
    <location>
        <begin position="113"/>
        <end position="140"/>
    </location>
</feature>
<gene>
    <name evidence="2" type="ORF">LCR_18980</name>
</gene>
<accession>A0A175VHE8</accession>